<dbReference type="GO" id="GO:0006402">
    <property type="term" value="P:mRNA catabolic process"/>
    <property type="evidence" value="ECO:0007669"/>
    <property type="project" value="TreeGrafter"/>
</dbReference>
<gene>
    <name evidence="8" type="ORF">ACLA_024250</name>
</gene>
<evidence type="ECO:0000259" key="7">
    <source>
        <dbReference type="SMART" id="SM00955"/>
    </source>
</evidence>
<dbReference type="Pfam" id="PF17849">
    <property type="entry name" value="OB_Dis3"/>
    <property type="match status" value="1"/>
</dbReference>
<dbReference type="GO" id="GO:0000175">
    <property type="term" value="F:3'-5'-RNA exonuclease activity"/>
    <property type="evidence" value="ECO:0007669"/>
    <property type="project" value="TreeGrafter"/>
</dbReference>
<dbReference type="OMA" id="QIQATHQ"/>
<dbReference type="eggNOG" id="KOG2102">
    <property type="taxonomic scope" value="Eukaryota"/>
</dbReference>
<proteinExistence type="inferred from homology"/>
<feature type="region of interest" description="Disordered" evidence="6">
    <location>
        <begin position="443"/>
        <end position="508"/>
    </location>
</feature>
<dbReference type="GO" id="GO:0060237">
    <property type="term" value="P:regulation of fungal-type cell wall organization"/>
    <property type="evidence" value="ECO:0007669"/>
    <property type="project" value="EnsemblFungi"/>
</dbReference>
<evidence type="ECO:0000256" key="4">
    <source>
        <dbReference type="ARBA" id="ARBA00022839"/>
    </source>
</evidence>
<feature type="region of interest" description="Disordered" evidence="6">
    <location>
        <begin position="337"/>
        <end position="364"/>
    </location>
</feature>
<dbReference type="RefSeq" id="XP_001269136.1">
    <property type="nucleotide sequence ID" value="XM_001269135.1"/>
</dbReference>
<dbReference type="Gene3D" id="2.40.50.140">
    <property type="entry name" value="Nucleic acid-binding proteins"/>
    <property type="match status" value="1"/>
</dbReference>
<keyword evidence="5" id="KW-0694">RNA-binding</keyword>
<reference evidence="8 9" key="1">
    <citation type="journal article" date="2008" name="PLoS Genet.">
        <title>Genomic islands in the pathogenic filamentous fungus Aspergillus fumigatus.</title>
        <authorList>
            <person name="Fedorova N.D."/>
            <person name="Khaldi N."/>
            <person name="Joardar V.S."/>
            <person name="Maiti R."/>
            <person name="Amedeo P."/>
            <person name="Anderson M.J."/>
            <person name="Crabtree J."/>
            <person name="Silva J.C."/>
            <person name="Badger J.H."/>
            <person name="Albarraq A."/>
            <person name="Angiuoli S."/>
            <person name="Bussey H."/>
            <person name="Bowyer P."/>
            <person name="Cotty P.J."/>
            <person name="Dyer P.S."/>
            <person name="Egan A."/>
            <person name="Galens K."/>
            <person name="Fraser-Liggett C.M."/>
            <person name="Haas B.J."/>
            <person name="Inman J.M."/>
            <person name="Kent R."/>
            <person name="Lemieux S."/>
            <person name="Malavazi I."/>
            <person name="Orvis J."/>
            <person name="Roemer T."/>
            <person name="Ronning C.M."/>
            <person name="Sundaram J.P."/>
            <person name="Sutton G."/>
            <person name="Turner G."/>
            <person name="Venter J.C."/>
            <person name="White O.R."/>
            <person name="Whitty B.R."/>
            <person name="Youngman P."/>
            <person name="Wolfe K.H."/>
            <person name="Goldman G.H."/>
            <person name="Wortman J.R."/>
            <person name="Jiang B."/>
            <person name="Denning D.W."/>
            <person name="Nierman W.C."/>
        </authorList>
    </citation>
    <scope>NUCLEOTIDE SEQUENCE [LARGE SCALE GENOMIC DNA]</scope>
    <source>
        <strain evidence="9">ATCC 1007 / CBS 513.65 / DSM 816 / NCTC 3887 / NRRL 1</strain>
    </source>
</reference>
<keyword evidence="4" id="KW-0269">Exonuclease</keyword>
<feature type="region of interest" description="Disordered" evidence="6">
    <location>
        <begin position="46"/>
        <end position="272"/>
    </location>
</feature>
<dbReference type="GO" id="GO:0003730">
    <property type="term" value="F:mRNA 3'-UTR binding"/>
    <property type="evidence" value="ECO:0007669"/>
    <property type="project" value="EnsemblFungi"/>
</dbReference>
<accession>A1CPY9</accession>
<feature type="compositionally biased region" description="Basic and acidic residues" evidence="6">
    <location>
        <begin position="1164"/>
        <end position="1184"/>
    </location>
</feature>
<feature type="region of interest" description="Disordered" evidence="6">
    <location>
        <begin position="555"/>
        <end position="587"/>
    </location>
</feature>
<evidence type="ECO:0000256" key="1">
    <source>
        <dbReference type="ARBA" id="ARBA00005785"/>
    </source>
</evidence>
<dbReference type="GO" id="GO:0005634">
    <property type="term" value="C:nucleus"/>
    <property type="evidence" value="ECO:0007669"/>
    <property type="project" value="EnsemblFungi"/>
</dbReference>
<dbReference type="HOGENOM" id="CLU_002333_0_3_1"/>
<dbReference type="FunFam" id="2.40.50.140:FF:000100">
    <property type="entry name" value="Cell wall biogenesis protein phosphatase"/>
    <property type="match status" value="1"/>
</dbReference>
<feature type="compositionally biased region" description="Basic residues" evidence="6">
    <location>
        <begin position="1234"/>
        <end position="1243"/>
    </location>
</feature>
<dbReference type="PANTHER" id="PTHR23355">
    <property type="entry name" value="RIBONUCLEASE"/>
    <property type="match status" value="1"/>
</dbReference>
<comment type="similarity">
    <text evidence="1">Belongs to the RNR ribonuclease family.</text>
</comment>
<dbReference type="STRING" id="344612.A1CPY9"/>
<dbReference type="GO" id="GO:0005935">
    <property type="term" value="C:cellular bud neck"/>
    <property type="evidence" value="ECO:0007669"/>
    <property type="project" value="EnsemblFungi"/>
</dbReference>
<dbReference type="GO" id="GO:1903450">
    <property type="term" value="P:regulation of G1 to G0 transition"/>
    <property type="evidence" value="ECO:0007669"/>
    <property type="project" value="EnsemblFungi"/>
</dbReference>
<dbReference type="GO" id="GO:0000932">
    <property type="term" value="C:P-body"/>
    <property type="evidence" value="ECO:0007669"/>
    <property type="project" value="EnsemblFungi"/>
</dbReference>
<dbReference type="Pfam" id="PF17877">
    <property type="entry name" value="Dis3l2_C_term"/>
    <property type="match status" value="1"/>
</dbReference>
<dbReference type="FunFam" id="2.40.50.690:FF:000001">
    <property type="entry name" value="Cell wall biogenesis protein"/>
    <property type="match status" value="1"/>
</dbReference>
<feature type="region of interest" description="Disordered" evidence="6">
    <location>
        <begin position="1141"/>
        <end position="1196"/>
    </location>
</feature>
<evidence type="ECO:0000313" key="8">
    <source>
        <dbReference type="EMBL" id="EAW07710.1"/>
    </source>
</evidence>
<dbReference type="InterPro" id="IPR001900">
    <property type="entry name" value="RNase_II/R"/>
</dbReference>
<dbReference type="Proteomes" id="UP000006701">
    <property type="component" value="Unassembled WGS sequence"/>
</dbReference>
<dbReference type="Pfam" id="PF00773">
    <property type="entry name" value="RNB"/>
    <property type="match status" value="1"/>
</dbReference>
<feature type="domain" description="RNB" evidence="7">
    <location>
        <begin position="697"/>
        <end position="1030"/>
    </location>
</feature>
<dbReference type="KEGG" id="act:ACLA_024250"/>
<name>A1CPY9_ASPCL</name>
<feature type="compositionally biased region" description="Low complexity" evidence="6">
    <location>
        <begin position="354"/>
        <end position="363"/>
    </location>
</feature>
<dbReference type="InterPro" id="IPR012340">
    <property type="entry name" value="NA-bd_OB-fold"/>
</dbReference>
<evidence type="ECO:0000256" key="5">
    <source>
        <dbReference type="ARBA" id="ARBA00022884"/>
    </source>
</evidence>
<protein>
    <submittedName>
        <fullName evidence="8">Cell wall biogenesis protein phosphatase Ssd1, putative</fullName>
    </submittedName>
</protein>
<dbReference type="OrthoDB" id="372421at2759"/>
<evidence type="ECO:0000256" key="6">
    <source>
        <dbReference type="SAM" id="MobiDB-lite"/>
    </source>
</evidence>
<evidence type="ECO:0000313" key="9">
    <source>
        <dbReference type="Proteomes" id="UP000006701"/>
    </source>
</evidence>
<dbReference type="GO" id="GO:0048027">
    <property type="term" value="F:mRNA 5'-UTR binding"/>
    <property type="evidence" value="ECO:0007669"/>
    <property type="project" value="EnsemblFungi"/>
</dbReference>
<dbReference type="SMART" id="SM00955">
    <property type="entry name" value="RNB"/>
    <property type="match status" value="1"/>
</dbReference>
<dbReference type="InterPro" id="IPR033771">
    <property type="entry name" value="Rrp44_CSD1"/>
</dbReference>
<dbReference type="GeneID" id="4701872"/>
<feature type="compositionally biased region" description="Low complexity" evidence="6">
    <location>
        <begin position="244"/>
        <end position="264"/>
    </location>
</feature>
<evidence type="ECO:0000256" key="2">
    <source>
        <dbReference type="ARBA" id="ARBA00022722"/>
    </source>
</evidence>
<feature type="compositionally biased region" description="Gly residues" evidence="6">
    <location>
        <begin position="194"/>
        <end position="206"/>
    </location>
</feature>
<feature type="compositionally biased region" description="Basic residues" evidence="6">
    <location>
        <begin position="490"/>
        <end position="501"/>
    </location>
</feature>
<keyword evidence="9" id="KW-1185">Reference proteome</keyword>
<dbReference type="GO" id="GO:0008298">
    <property type="term" value="P:intracellular mRNA localization"/>
    <property type="evidence" value="ECO:0007669"/>
    <property type="project" value="EnsemblFungi"/>
</dbReference>
<dbReference type="FunFam" id="2.40.50.700:FF:000002">
    <property type="entry name" value="Cell wall biogenesis protein"/>
    <property type="match status" value="1"/>
</dbReference>
<dbReference type="InterPro" id="IPR050180">
    <property type="entry name" value="RNR_Ribonuclease"/>
</dbReference>
<dbReference type="Pfam" id="PF17216">
    <property type="entry name" value="Rrp44_CSD1"/>
    <property type="match status" value="1"/>
</dbReference>
<dbReference type="Gene3D" id="2.40.50.690">
    <property type="match status" value="1"/>
</dbReference>
<evidence type="ECO:0000256" key="3">
    <source>
        <dbReference type="ARBA" id="ARBA00022801"/>
    </source>
</evidence>
<sequence>MGLLQPQQLGQVSAFSPSLQGGASMGGVSPQLNAFQFPQMAQQQLGVPMNNPNQHSHRRNQSALPGLGMGPPPAPSSGASGYSDYGHQQGTHQQKENGNHGRSRGPPGGGGHQRRHSLALPEAKKAAELAQQKRTASGFQFPGPGAGAVSENASTTEDKSAAGTSQASQGLGLHRAGNIRAGGHGRSQSVAVGGPRGSLSGRGMGGFQFPQSSDLGGQSDNQRRSSQQGHARTSSRNFDGNWRQPNNQNQGQDQQKSFGQQQGNTFQPGHRARASMNQSIGSIGSFQYPSQPQLIQLPQGQVVMAPPQMFGAGQQLSPLQIAQLQALQQQNGQLSGQGLGLAASQHAPPQLSVQQQQQQQQQQRKTLFTPYLPQANLPALLSNGQLVAGILRVNKKNRSDAYVTSPDLDADIFICGSKDRNRALEGDFVAVELLDVDEVWSQKREKEEKKKRKDITDARSGSNAGTDKLSRSDSGANGDRQEIGPDGSIRRRGSLRQRPTQKKNDDVEVEGQSLLLVEEDEISDEQKPLYAGHIVAVIERIAGQMFSGTLGLLRPSSQATKEKQEAERMARDGGHGRHHQDRQQDKPKIVWFKPTDKRVPLIAIPTEQAPRDFVEKHQDYANRIFVACIKRWPITSLHPFGTLVEQLGEMGDLKVETDALLRDNNFGADEFSEAVMKSIGWEDWSVSNEAEALLASRRDFRSETTFTIEPNGAKDLDNAYHVKRLPDGKVEVGIHVADIAHFVKANSLVDREAKKRGTAVYLMDRLVNMLPQRVSTELCALLPGQDRLTVSVVFTANPETGAVDEEVWIGKGIIKSAGRLSYDDVNTAIGGESNVPVAGVTADMIQTLNAIAVKFRETRFGNRVSNLPPLRLLYQLDDENVPVERNIFDSTVARELVEELRHKANFFVARKLVSAIPDKALLRRQSSPNARRLQSFMDRMDRLGFDFDPSSSGTLQSSLCKVQDDDLRKGMETILVKAMQRAKYYVAGTVQDEQRHHYTLNLPVYTHFTNPSRRYADIVVHRQLEAVLSNGAIDFPDDIETLSKTADLCNNKKDSAHNAQEQSVHIEACRNMDKQRQEIGGDLISEGIVLCVYESAFDVLIPEFGFEKRVHCDQLPLKKAEYRKESRVLELYWEKGVPSSAYIPEDERPRTTNSRAAQAAAAAREAEAARERARERDEAMRKQTETGTMSADDVDALFDDDDDISEVTEMAAGVSLNSAADRSTQSMPPSPTRNGHHQQGPHRTRSDPKIASSTSDAPEAKLTNKEKYLKLFKLREEDGEYIQDVTEMARIPIILKTDLSKSPPCLTIRSVNPYAL</sequence>
<dbReference type="GO" id="GO:0010494">
    <property type="term" value="C:cytoplasmic stress granule"/>
    <property type="evidence" value="ECO:0007669"/>
    <property type="project" value="EnsemblFungi"/>
</dbReference>
<dbReference type="InterPro" id="IPR041093">
    <property type="entry name" value="Dis3l2-like_C"/>
</dbReference>
<feature type="region of interest" description="Disordered" evidence="6">
    <location>
        <begin position="1214"/>
        <end position="1261"/>
    </location>
</feature>
<feature type="compositionally biased region" description="Polar residues" evidence="6">
    <location>
        <begin position="209"/>
        <end position="238"/>
    </location>
</feature>
<keyword evidence="2" id="KW-0540">Nuclease</keyword>
<dbReference type="Gene3D" id="2.40.50.700">
    <property type="match status" value="1"/>
</dbReference>
<dbReference type="EMBL" id="DS027059">
    <property type="protein sequence ID" value="EAW07710.1"/>
    <property type="molecule type" value="Genomic_DNA"/>
</dbReference>
<dbReference type="InterPro" id="IPR041505">
    <property type="entry name" value="Dis3_CSD2"/>
</dbReference>
<dbReference type="GO" id="GO:0000900">
    <property type="term" value="F:mRNA regulatory element binding translation repressor activity"/>
    <property type="evidence" value="ECO:0007669"/>
    <property type="project" value="EnsemblFungi"/>
</dbReference>
<feature type="compositionally biased region" description="Polar residues" evidence="6">
    <location>
        <begin position="1215"/>
        <end position="1227"/>
    </location>
</feature>
<feature type="compositionally biased region" description="Basic and acidic residues" evidence="6">
    <location>
        <begin position="560"/>
        <end position="587"/>
    </location>
</feature>
<keyword evidence="3" id="KW-0378">Hydrolase</keyword>
<dbReference type="VEuPathDB" id="FungiDB:ACLA_024250"/>
<dbReference type="PANTHER" id="PTHR23355:SF9">
    <property type="entry name" value="DIS3-LIKE EXONUCLEASE 2"/>
    <property type="match status" value="1"/>
</dbReference>
<organism evidence="8 9">
    <name type="scientific">Aspergillus clavatus (strain ATCC 1007 / CBS 513.65 / DSM 816 / NCTC 3887 / NRRL 1 / QM 1276 / 107)</name>
    <dbReference type="NCBI Taxonomy" id="344612"/>
    <lineage>
        <taxon>Eukaryota</taxon>
        <taxon>Fungi</taxon>
        <taxon>Dikarya</taxon>
        <taxon>Ascomycota</taxon>
        <taxon>Pezizomycotina</taxon>
        <taxon>Eurotiomycetes</taxon>
        <taxon>Eurotiomycetidae</taxon>
        <taxon>Eurotiales</taxon>
        <taxon>Aspergillaceae</taxon>
        <taxon>Aspergillus</taxon>
        <taxon>Aspergillus subgen. Fumigati</taxon>
    </lineage>
</organism>
<dbReference type="SUPFAM" id="SSF50249">
    <property type="entry name" value="Nucleic acid-binding proteins"/>
    <property type="match status" value="3"/>
</dbReference>